<evidence type="ECO:0000256" key="2">
    <source>
        <dbReference type="ARBA" id="ARBA00022692"/>
    </source>
</evidence>
<comment type="subcellular location">
    <subcellularLocation>
        <location evidence="1">Membrane</location>
        <topology evidence="1">Multi-pass membrane protein</topology>
    </subcellularLocation>
</comment>
<feature type="transmembrane region" description="Helical" evidence="5">
    <location>
        <begin position="123"/>
        <end position="146"/>
    </location>
</feature>
<feature type="domain" description="Sugar phosphate transporter" evidence="6">
    <location>
        <begin position="15"/>
        <end position="171"/>
    </location>
</feature>
<evidence type="ECO:0000256" key="3">
    <source>
        <dbReference type="ARBA" id="ARBA00022989"/>
    </source>
</evidence>
<keyword evidence="4 5" id="KW-0472">Membrane</keyword>
<keyword evidence="2 5" id="KW-0812">Transmembrane</keyword>
<dbReference type="GO" id="GO:0016020">
    <property type="term" value="C:membrane"/>
    <property type="evidence" value="ECO:0007669"/>
    <property type="project" value="UniProtKB-SubCell"/>
</dbReference>
<feature type="transmembrane region" description="Helical" evidence="5">
    <location>
        <begin position="192"/>
        <end position="212"/>
    </location>
</feature>
<evidence type="ECO:0000313" key="7">
    <source>
        <dbReference type="EMBL" id="KAH3684388.1"/>
    </source>
</evidence>
<feature type="transmembrane region" description="Helical" evidence="5">
    <location>
        <begin position="352"/>
        <end position="375"/>
    </location>
</feature>
<accession>A0A9P8Q544</accession>
<dbReference type="InterPro" id="IPR004853">
    <property type="entry name" value="Sugar_P_trans_dom"/>
</dbReference>
<comment type="caution">
    <text evidence="7">The sequence shown here is derived from an EMBL/GenBank/DDBJ whole genome shotgun (WGS) entry which is preliminary data.</text>
</comment>
<dbReference type="OrthoDB" id="1588579at2759"/>
<reference evidence="7" key="2">
    <citation type="submission" date="2021-01" db="EMBL/GenBank/DDBJ databases">
        <authorList>
            <person name="Schikora-Tamarit M.A."/>
        </authorList>
    </citation>
    <scope>NUCLEOTIDE SEQUENCE</scope>
    <source>
        <strain evidence="7">CBS2887</strain>
    </source>
</reference>
<evidence type="ECO:0000259" key="6">
    <source>
        <dbReference type="Pfam" id="PF03151"/>
    </source>
</evidence>
<name>A0A9P8Q544_WICPI</name>
<evidence type="ECO:0000256" key="5">
    <source>
        <dbReference type="SAM" id="Phobius"/>
    </source>
</evidence>
<feature type="transmembrane region" description="Helical" evidence="5">
    <location>
        <begin position="153"/>
        <end position="172"/>
    </location>
</feature>
<proteinExistence type="predicted"/>
<evidence type="ECO:0000313" key="8">
    <source>
        <dbReference type="Proteomes" id="UP000774326"/>
    </source>
</evidence>
<dbReference type="PANTHER" id="PTHR11132">
    <property type="entry name" value="SOLUTE CARRIER FAMILY 35"/>
    <property type="match status" value="1"/>
</dbReference>
<feature type="domain" description="Sugar phosphate transporter" evidence="6">
    <location>
        <begin position="273"/>
        <end position="414"/>
    </location>
</feature>
<protein>
    <recommendedName>
        <fullName evidence="6">Sugar phosphate transporter domain-containing protein</fullName>
    </recommendedName>
</protein>
<sequence length="421" mass="46696">MSNIIFSLIPPISLEIILSCLLWYSVSSASSQVTKLILNDFPYPLALGEIQFIIVSVLSILTVFLFKLFPYLHSLFPKGTIPPKEQSIRDTLVPTMHILMTVLPLGCFQFLGKWFSHSATALVPVSTVAGVKTLSPFVLVLTYRLLYKVKFPTATYLTLAPLILGILMIVVADKKGTLERVQSEAQTLTNDSILCAHNIGILYAALSLLVFVSQNIYGKTVFTYNQKHFNDHQELALGKSSSEIVLPIYNDLSEKEIEQRKAARNYEAQVAQAQKSTRPMTTAGRKKYDKLTLLLFCSIVGSLLSLPWFLIYEYPIISTAVSAIPETIEEGNNSITVSTLVIPWHLLMINGMSHFCQSMIAFHLLGAMATVSYSVASMMKRITIIVVSIAYTGKSITGLQFMGIFLTAIGLYSYDRWGGHA</sequence>
<feature type="transmembrane region" description="Helical" evidence="5">
    <location>
        <begin position="50"/>
        <end position="70"/>
    </location>
</feature>
<keyword evidence="8" id="KW-1185">Reference proteome</keyword>
<feature type="transmembrane region" description="Helical" evidence="5">
    <location>
        <begin position="12"/>
        <end position="30"/>
    </location>
</feature>
<feature type="transmembrane region" description="Helical" evidence="5">
    <location>
        <begin position="91"/>
        <end position="111"/>
    </location>
</feature>
<organism evidence="7 8">
    <name type="scientific">Wickerhamomyces pijperi</name>
    <name type="common">Yeast</name>
    <name type="synonym">Pichia pijperi</name>
    <dbReference type="NCBI Taxonomy" id="599730"/>
    <lineage>
        <taxon>Eukaryota</taxon>
        <taxon>Fungi</taxon>
        <taxon>Dikarya</taxon>
        <taxon>Ascomycota</taxon>
        <taxon>Saccharomycotina</taxon>
        <taxon>Saccharomycetes</taxon>
        <taxon>Phaffomycetales</taxon>
        <taxon>Wickerhamomycetaceae</taxon>
        <taxon>Wickerhamomyces</taxon>
    </lineage>
</organism>
<feature type="transmembrane region" description="Helical" evidence="5">
    <location>
        <begin position="291"/>
        <end position="311"/>
    </location>
</feature>
<gene>
    <name evidence="7" type="ORF">WICPIJ_004637</name>
</gene>
<dbReference type="Pfam" id="PF03151">
    <property type="entry name" value="TPT"/>
    <property type="match status" value="2"/>
</dbReference>
<evidence type="ECO:0000256" key="4">
    <source>
        <dbReference type="ARBA" id="ARBA00023136"/>
    </source>
</evidence>
<dbReference type="AlphaFoldDB" id="A0A9P8Q544"/>
<dbReference type="EMBL" id="JAEUBG010002542">
    <property type="protein sequence ID" value="KAH3684388.1"/>
    <property type="molecule type" value="Genomic_DNA"/>
</dbReference>
<keyword evidence="3 5" id="KW-1133">Transmembrane helix</keyword>
<dbReference type="InterPro" id="IPR050186">
    <property type="entry name" value="TPT_transporter"/>
</dbReference>
<dbReference type="Proteomes" id="UP000774326">
    <property type="component" value="Unassembled WGS sequence"/>
</dbReference>
<evidence type="ECO:0000256" key="1">
    <source>
        <dbReference type="ARBA" id="ARBA00004141"/>
    </source>
</evidence>
<reference evidence="7" key="1">
    <citation type="journal article" date="2021" name="Open Biol.">
        <title>Shared evolutionary footprints suggest mitochondrial oxidative damage underlies multiple complex I losses in fungi.</title>
        <authorList>
            <person name="Schikora-Tamarit M.A."/>
            <person name="Marcet-Houben M."/>
            <person name="Nosek J."/>
            <person name="Gabaldon T."/>
        </authorList>
    </citation>
    <scope>NUCLEOTIDE SEQUENCE</scope>
    <source>
        <strain evidence="7">CBS2887</strain>
    </source>
</reference>